<evidence type="ECO:0000256" key="1">
    <source>
        <dbReference type="ARBA" id="ARBA00005525"/>
    </source>
</evidence>
<sequence length="256" mass="27824">MMKLGVLGVGDLTEKMVRGLRRSGSDITIILSPRNRDRAYGLARDLSCELRESNQAVADASDVLLIGVRPGQLEELAREVSLRPGQPLISVVIGVPVSDLQRLFGARDCSRAMLSAASEINRSTVAVFPAESIAARLLAPLGNVVRLATERDFELATVGACINGWLYFLIHELQQWFCDKGFPPERAKDLVLSSIEDCTAYSRYQTSLSTGEIGASIAIPGTFTAQGMEVLTQLRANAAWRAACDRVFEQLIAKQG</sequence>
<dbReference type="InterPro" id="IPR028939">
    <property type="entry name" value="P5C_Rdtase_cat_N"/>
</dbReference>
<name>A0ABX1Q351_9RHOO</name>
<dbReference type="SUPFAM" id="SSF51735">
    <property type="entry name" value="NAD(P)-binding Rossmann-fold domains"/>
    <property type="match status" value="1"/>
</dbReference>
<organism evidence="5 6">
    <name type="scientific">Aromatoleum toluvorans</name>
    <dbReference type="NCBI Taxonomy" id="92002"/>
    <lineage>
        <taxon>Bacteria</taxon>
        <taxon>Pseudomonadati</taxon>
        <taxon>Pseudomonadota</taxon>
        <taxon>Betaproteobacteria</taxon>
        <taxon>Rhodocyclales</taxon>
        <taxon>Rhodocyclaceae</taxon>
        <taxon>Aromatoleum</taxon>
    </lineage>
</organism>
<gene>
    <name evidence="5" type="ORF">GPA22_20700</name>
</gene>
<protein>
    <submittedName>
        <fullName evidence="5">Pyrroline-5-carboxylate reductase</fullName>
    </submittedName>
</protein>
<comment type="caution">
    <text evidence="5">The sequence shown here is derived from an EMBL/GenBank/DDBJ whole genome shotgun (WGS) entry which is preliminary data.</text>
</comment>
<accession>A0ABX1Q351</accession>
<evidence type="ECO:0000259" key="4">
    <source>
        <dbReference type="Pfam" id="PF14748"/>
    </source>
</evidence>
<dbReference type="EMBL" id="WTVN01000050">
    <property type="protein sequence ID" value="NMG46143.1"/>
    <property type="molecule type" value="Genomic_DNA"/>
</dbReference>
<evidence type="ECO:0000256" key="2">
    <source>
        <dbReference type="ARBA" id="ARBA00023002"/>
    </source>
</evidence>
<keyword evidence="6" id="KW-1185">Reference proteome</keyword>
<dbReference type="InterPro" id="IPR029036">
    <property type="entry name" value="P5CR_dimer"/>
</dbReference>
<dbReference type="PANTHER" id="PTHR11645">
    <property type="entry name" value="PYRROLINE-5-CARBOXYLATE REDUCTASE"/>
    <property type="match status" value="1"/>
</dbReference>
<keyword evidence="2" id="KW-0560">Oxidoreductase</keyword>
<dbReference type="Pfam" id="PF14748">
    <property type="entry name" value="P5CR_dimer"/>
    <property type="match status" value="1"/>
</dbReference>
<feature type="domain" description="Pyrroline-5-carboxylate reductase catalytic N-terminal" evidence="3">
    <location>
        <begin position="3"/>
        <end position="92"/>
    </location>
</feature>
<proteinExistence type="inferred from homology"/>
<dbReference type="Gene3D" id="1.10.3730.10">
    <property type="entry name" value="ProC C-terminal domain-like"/>
    <property type="match status" value="1"/>
</dbReference>
<evidence type="ECO:0000313" key="5">
    <source>
        <dbReference type="EMBL" id="NMG46143.1"/>
    </source>
</evidence>
<dbReference type="PANTHER" id="PTHR11645:SF0">
    <property type="entry name" value="PYRROLINE-5-CARBOXYLATE REDUCTASE 3"/>
    <property type="match status" value="1"/>
</dbReference>
<evidence type="ECO:0000313" key="6">
    <source>
        <dbReference type="Proteomes" id="UP000623795"/>
    </source>
</evidence>
<feature type="domain" description="Pyrroline-5-carboxylate reductase dimerisation" evidence="4">
    <location>
        <begin position="158"/>
        <end position="248"/>
    </location>
</feature>
<dbReference type="Gene3D" id="3.40.50.720">
    <property type="entry name" value="NAD(P)-binding Rossmann-like Domain"/>
    <property type="match status" value="1"/>
</dbReference>
<reference evidence="5 6" key="1">
    <citation type="submission" date="2019-12" db="EMBL/GenBank/DDBJ databases">
        <title>Comparative genomics gives insights into the taxonomy of the Azoarcus-Aromatoleum group and reveals separate origins of nif in the plant-associated Azoarcus and non-plant-associated Aromatoleum sub-groups.</title>
        <authorList>
            <person name="Lafos M."/>
            <person name="Maluk M."/>
            <person name="Batista M."/>
            <person name="Junghare M."/>
            <person name="Carmona M."/>
            <person name="Faoro H."/>
            <person name="Cruz L.M."/>
            <person name="Battistoni F."/>
            <person name="De Souza E."/>
            <person name="Pedrosa F."/>
            <person name="Chen W.-M."/>
            <person name="Poole P.S."/>
            <person name="Dixon R.A."/>
            <person name="James E.K."/>
        </authorList>
    </citation>
    <scope>NUCLEOTIDE SEQUENCE [LARGE SCALE GENOMIC DNA]</scope>
    <source>
        <strain evidence="5 6">Td21</strain>
    </source>
</reference>
<evidence type="ECO:0000259" key="3">
    <source>
        <dbReference type="Pfam" id="PF03807"/>
    </source>
</evidence>
<dbReference type="Pfam" id="PF03807">
    <property type="entry name" value="F420_oxidored"/>
    <property type="match status" value="1"/>
</dbReference>
<dbReference type="Proteomes" id="UP000623795">
    <property type="component" value="Unassembled WGS sequence"/>
</dbReference>
<dbReference type="InterPro" id="IPR036291">
    <property type="entry name" value="NAD(P)-bd_dom_sf"/>
</dbReference>
<comment type="similarity">
    <text evidence="1">Belongs to the pyrroline-5-carboxylate reductase family.</text>
</comment>